<evidence type="ECO:0000313" key="11">
    <source>
        <dbReference type="Proteomes" id="UP000078046"/>
    </source>
</evidence>
<feature type="transmembrane region" description="Helical" evidence="8">
    <location>
        <begin position="460"/>
        <end position="483"/>
    </location>
</feature>
<dbReference type="GO" id="GO:0046540">
    <property type="term" value="C:U4/U6 x U5 tri-snRNP complex"/>
    <property type="evidence" value="ECO:0007669"/>
    <property type="project" value="TreeGrafter"/>
</dbReference>
<keyword evidence="2" id="KW-0863">Zinc-finger</keyword>
<dbReference type="GO" id="GO:0003676">
    <property type="term" value="F:nucleic acid binding"/>
    <property type="evidence" value="ECO:0007669"/>
    <property type="project" value="InterPro"/>
</dbReference>
<proteinExistence type="predicted"/>
<dbReference type="InterPro" id="IPR035914">
    <property type="entry name" value="Sperma_CUB_dom_sf"/>
</dbReference>
<keyword evidence="8" id="KW-0472">Membrane</keyword>
<dbReference type="EMBL" id="LWCA01000293">
    <property type="protein sequence ID" value="OAF69366.1"/>
    <property type="molecule type" value="Genomic_DNA"/>
</dbReference>
<evidence type="ECO:0000256" key="4">
    <source>
        <dbReference type="ARBA" id="ARBA00023157"/>
    </source>
</evidence>
<dbReference type="PANTHER" id="PTHR45986">
    <property type="entry name" value="ZINC FINGER MATRIN-TYPE PROTEIN 2"/>
    <property type="match status" value="1"/>
</dbReference>
<protein>
    <submittedName>
        <fullName evidence="10">U4/U6.U5 small nuclear ribonucleoprotein component snu23</fullName>
    </submittedName>
</protein>
<evidence type="ECO:0000259" key="9">
    <source>
        <dbReference type="PROSITE" id="PS01180"/>
    </source>
</evidence>
<dbReference type="SMART" id="SM00355">
    <property type="entry name" value="ZnF_C2H2"/>
    <property type="match status" value="2"/>
</dbReference>
<evidence type="ECO:0000256" key="6">
    <source>
        <dbReference type="PROSITE-ProRule" id="PRU00059"/>
    </source>
</evidence>
<evidence type="ECO:0000256" key="8">
    <source>
        <dbReference type="SAM" id="Phobius"/>
    </source>
</evidence>
<keyword evidence="8" id="KW-1133">Transmembrane helix</keyword>
<dbReference type="InterPro" id="IPR040107">
    <property type="entry name" value="Snu23"/>
</dbReference>
<keyword evidence="10" id="KW-0687">Ribonucleoprotein</keyword>
<evidence type="ECO:0000313" key="10">
    <source>
        <dbReference type="EMBL" id="OAF69366.1"/>
    </source>
</evidence>
<feature type="region of interest" description="Disordered" evidence="7">
    <location>
        <begin position="148"/>
        <end position="178"/>
    </location>
</feature>
<dbReference type="AlphaFoldDB" id="A0A177B533"/>
<dbReference type="GO" id="GO:0008270">
    <property type="term" value="F:zinc ion binding"/>
    <property type="evidence" value="ECO:0007669"/>
    <property type="project" value="UniProtKB-KW"/>
</dbReference>
<evidence type="ECO:0000256" key="2">
    <source>
        <dbReference type="ARBA" id="ARBA00022771"/>
    </source>
</evidence>
<keyword evidence="4" id="KW-1015">Disulfide bond</keyword>
<evidence type="ECO:0000256" key="3">
    <source>
        <dbReference type="ARBA" id="ARBA00022833"/>
    </source>
</evidence>
<dbReference type="Pfam" id="PF12874">
    <property type="entry name" value="zf-met"/>
    <property type="match status" value="2"/>
</dbReference>
<evidence type="ECO:0000256" key="7">
    <source>
        <dbReference type="SAM" id="MobiDB-lite"/>
    </source>
</evidence>
<dbReference type="Pfam" id="PF00431">
    <property type="entry name" value="CUB"/>
    <property type="match status" value="1"/>
</dbReference>
<keyword evidence="11" id="KW-1185">Reference proteome</keyword>
<dbReference type="PANTHER" id="PTHR45986:SF1">
    <property type="entry name" value="ZINC FINGER MATRIN-TYPE PROTEIN 2"/>
    <property type="match status" value="1"/>
</dbReference>
<dbReference type="CDD" id="cd00041">
    <property type="entry name" value="CUB"/>
    <property type="match status" value="1"/>
</dbReference>
<gene>
    <name evidence="10" type="ORF">A3Q56_02893</name>
</gene>
<dbReference type="OrthoDB" id="30343at2759"/>
<dbReference type="SMART" id="SM00042">
    <property type="entry name" value="CUB"/>
    <property type="match status" value="1"/>
</dbReference>
<sequence length="501" mass="58560">MADNLRKTWDNEEYTNKALERIARDGISDMGYKEAKKENLTRRDYKIDIDSKIGSSVVISKAGWSDQLSGYYCNVCDCVIKDSINFFDHINGIKHQKNMGMSMKIERSSLSKVKERIAANKRKLLQKVPKYDFEKQIEDVRKHETIKRDAKRDKRFKKRQQQSEKKKKEEKVVQPDSTEADEISKENCVFPNVEQFVGKKYLTRDYKIDIDSKIVDSHGWANQRGGFYFCNICKVLIKDSITFIDHINGTKHQRCLGMSMVLKRSTLQQVRERIHLNKMKLLPSQMNTLYSFEKQVEKTKTKDMKKKLKPCRQGSHQTLLATTKQQNLSWTTPSHERLKTITDRYESQYDKSLYCHWKIICHNLSETVFIQLNQLNLTNSLTCKNEYLAIKNGEYLWSRTLKSFCGVVNSPINVFTSLAAISVIFRNKYNLYNTTFSLNYRSVPIETYHIIHEKSQYFSVLLYAIFSIVLLFTIICILLMNIYAKAANRYLGGTIQDIKCL</sequence>
<dbReference type="SMART" id="SM00451">
    <property type="entry name" value="ZnF_U1"/>
    <property type="match status" value="2"/>
</dbReference>
<dbReference type="GO" id="GO:0005681">
    <property type="term" value="C:spliceosomal complex"/>
    <property type="evidence" value="ECO:0007669"/>
    <property type="project" value="InterPro"/>
</dbReference>
<dbReference type="InterPro" id="IPR003604">
    <property type="entry name" value="Matrin/U1-like-C_Znf_C2H2"/>
</dbReference>
<accession>A0A177B533</accession>
<keyword evidence="8" id="KW-0812">Transmembrane</keyword>
<reference evidence="10 11" key="1">
    <citation type="submission" date="2016-04" db="EMBL/GenBank/DDBJ databases">
        <title>The genome of Intoshia linei affirms orthonectids as highly simplified spiralians.</title>
        <authorList>
            <person name="Mikhailov K.V."/>
            <person name="Slusarev G.S."/>
            <person name="Nikitin M.A."/>
            <person name="Logacheva M.D."/>
            <person name="Penin A."/>
            <person name="Aleoshin V."/>
            <person name="Panchin Y.V."/>
        </authorList>
    </citation>
    <scope>NUCLEOTIDE SEQUENCE [LARGE SCALE GENOMIC DNA]</scope>
    <source>
        <strain evidence="10">Intl2013</strain>
        <tissue evidence="10">Whole animal</tissue>
    </source>
</reference>
<evidence type="ECO:0000256" key="5">
    <source>
        <dbReference type="ARBA" id="ARBA00023242"/>
    </source>
</evidence>
<comment type="caution">
    <text evidence="10">The sequence shown here is derived from an EMBL/GenBank/DDBJ whole genome shotgun (WGS) entry which is preliminary data.</text>
</comment>
<comment type="caution">
    <text evidence="6">Lacks conserved residue(s) required for the propagation of feature annotation.</text>
</comment>
<feature type="compositionally biased region" description="Basic and acidic residues" evidence="7">
    <location>
        <begin position="161"/>
        <end position="173"/>
    </location>
</feature>
<dbReference type="SUPFAM" id="SSF49854">
    <property type="entry name" value="Spermadhesin, CUB domain"/>
    <property type="match status" value="1"/>
</dbReference>
<dbReference type="Proteomes" id="UP000078046">
    <property type="component" value="Unassembled WGS sequence"/>
</dbReference>
<organism evidence="10 11">
    <name type="scientific">Intoshia linei</name>
    <dbReference type="NCBI Taxonomy" id="1819745"/>
    <lineage>
        <taxon>Eukaryota</taxon>
        <taxon>Metazoa</taxon>
        <taxon>Spiralia</taxon>
        <taxon>Lophotrochozoa</taxon>
        <taxon>Mesozoa</taxon>
        <taxon>Orthonectida</taxon>
        <taxon>Rhopaluridae</taxon>
        <taxon>Intoshia</taxon>
    </lineage>
</organism>
<dbReference type="PROSITE" id="PS01180">
    <property type="entry name" value="CUB"/>
    <property type="match status" value="1"/>
</dbReference>
<dbReference type="InterPro" id="IPR000859">
    <property type="entry name" value="CUB_dom"/>
</dbReference>
<dbReference type="GO" id="GO:0000398">
    <property type="term" value="P:mRNA splicing, via spliceosome"/>
    <property type="evidence" value="ECO:0007669"/>
    <property type="project" value="InterPro"/>
</dbReference>
<dbReference type="InterPro" id="IPR036236">
    <property type="entry name" value="Znf_C2H2_sf"/>
</dbReference>
<keyword evidence="3" id="KW-0862">Zinc</keyword>
<keyword evidence="1" id="KW-0479">Metal-binding</keyword>
<dbReference type="Gene3D" id="2.60.120.290">
    <property type="entry name" value="Spermadhesin, CUB domain"/>
    <property type="match status" value="1"/>
</dbReference>
<keyword evidence="5" id="KW-0539">Nucleus</keyword>
<name>A0A177B533_9BILA</name>
<feature type="domain" description="CUB" evidence="9">
    <location>
        <begin position="311"/>
        <end position="443"/>
    </location>
</feature>
<dbReference type="InterPro" id="IPR013087">
    <property type="entry name" value="Znf_C2H2_type"/>
</dbReference>
<evidence type="ECO:0000256" key="1">
    <source>
        <dbReference type="ARBA" id="ARBA00022723"/>
    </source>
</evidence>
<dbReference type="SUPFAM" id="SSF57667">
    <property type="entry name" value="beta-beta-alpha zinc fingers"/>
    <property type="match status" value="2"/>
</dbReference>